<evidence type="ECO:0000256" key="4">
    <source>
        <dbReference type="ARBA" id="ARBA00022729"/>
    </source>
</evidence>
<comment type="function">
    <text evidence="6 7">Involved in the assembly process of the P-ring formation. It may associate with FlgF on the rod constituting a structure essential for the P-ring assembly or may act as a modulator protein for the P-ring assembly.</text>
</comment>
<dbReference type="InterPro" id="IPR013974">
    <property type="entry name" value="SAF"/>
</dbReference>
<keyword evidence="7" id="KW-1005">Bacterial flagellum biogenesis</keyword>
<keyword evidence="4 7" id="KW-0732">Signal</keyword>
<dbReference type="Pfam" id="PF17656">
    <property type="entry name" value="ChapFlgA_N"/>
    <property type="match status" value="1"/>
</dbReference>
<dbReference type="InterPro" id="IPR041231">
    <property type="entry name" value="FlgA_N"/>
</dbReference>
<accession>A0A2T1K622</accession>
<dbReference type="Gene3D" id="3.90.1210.10">
    <property type="entry name" value="Antifreeze-like/N-acetylneuraminic acid synthase C-terminal domain"/>
    <property type="match status" value="1"/>
</dbReference>
<keyword evidence="9" id="KW-0282">Flagellum</keyword>
<dbReference type="Proteomes" id="UP000239866">
    <property type="component" value="Unassembled WGS sequence"/>
</dbReference>
<dbReference type="InterPro" id="IPR039246">
    <property type="entry name" value="Flagellar_FlgA"/>
</dbReference>
<dbReference type="EMBL" id="PXNP01000097">
    <property type="protein sequence ID" value="PSF05614.1"/>
    <property type="molecule type" value="Genomic_DNA"/>
</dbReference>
<dbReference type="GO" id="GO:0042597">
    <property type="term" value="C:periplasmic space"/>
    <property type="evidence" value="ECO:0007669"/>
    <property type="project" value="UniProtKB-SubCell"/>
</dbReference>
<evidence type="ECO:0000256" key="6">
    <source>
        <dbReference type="ARBA" id="ARBA00025643"/>
    </source>
</evidence>
<dbReference type="AlphaFoldDB" id="A0A2T1K622"/>
<evidence type="ECO:0000256" key="7">
    <source>
        <dbReference type="RuleBase" id="RU362063"/>
    </source>
</evidence>
<feature type="signal peptide" evidence="7">
    <location>
        <begin position="1"/>
        <end position="23"/>
    </location>
</feature>
<protein>
    <recommendedName>
        <fullName evidence="3 7">Flagella basal body P-ring formation protein FlgA</fullName>
    </recommendedName>
</protein>
<dbReference type="SMART" id="SM00858">
    <property type="entry name" value="SAF"/>
    <property type="match status" value="1"/>
</dbReference>
<dbReference type="OrthoDB" id="5729023at2"/>
<keyword evidence="9" id="KW-0969">Cilium</keyword>
<evidence type="ECO:0000256" key="2">
    <source>
        <dbReference type="ARBA" id="ARBA00010474"/>
    </source>
</evidence>
<keyword evidence="10" id="KW-1185">Reference proteome</keyword>
<comment type="similarity">
    <text evidence="2 7">Belongs to the FlgA family.</text>
</comment>
<proteinExistence type="inferred from homology"/>
<feature type="domain" description="SAF" evidence="8">
    <location>
        <begin position="110"/>
        <end position="172"/>
    </location>
</feature>
<reference evidence="9 10" key="1">
    <citation type="submission" date="2018-03" db="EMBL/GenBank/DDBJ databases">
        <title>Marinobacter brunus sp. nov., a marine bacterium of Gamma-proteobacteria isolated from the surface seawater of the South China Sea.</title>
        <authorList>
            <person name="Cheng H."/>
            <person name="Wu Y.-H."/>
            <person name="Xamxidin M."/>
            <person name="Xu X.-W."/>
        </authorList>
    </citation>
    <scope>NUCLEOTIDE SEQUENCE [LARGE SCALE GENOMIC DNA]</scope>
    <source>
        <strain evidence="9 10">NH169-3</strain>
    </source>
</reference>
<evidence type="ECO:0000256" key="1">
    <source>
        <dbReference type="ARBA" id="ARBA00004418"/>
    </source>
</evidence>
<dbReference type="PANTHER" id="PTHR36307:SF1">
    <property type="entry name" value="FLAGELLA BASAL BODY P-RING FORMATION PROTEIN FLGA"/>
    <property type="match status" value="1"/>
</dbReference>
<organism evidence="9 10">
    <name type="scientific">Marinobacter fuscus</name>
    <dbReference type="NCBI Taxonomy" id="2109942"/>
    <lineage>
        <taxon>Bacteria</taxon>
        <taxon>Pseudomonadati</taxon>
        <taxon>Pseudomonadota</taxon>
        <taxon>Gammaproteobacteria</taxon>
        <taxon>Pseudomonadales</taxon>
        <taxon>Marinobacteraceae</taxon>
        <taxon>Marinobacter</taxon>
    </lineage>
</organism>
<evidence type="ECO:0000313" key="10">
    <source>
        <dbReference type="Proteomes" id="UP000239866"/>
    </source>
</evidence>
<dbReference type="Pfam" id="PF13144">
    <property type="entry name" value="ChapFlgA"/>
    <property type="match status" value="1"/>
</dbReference>
<dbReference type="CDD" id="cd11614">
    <property type="entry name" value="SAF_CpaB_FlgA_like"/>
    <property type="match status" value="1"/>
</dbReference>
<evidence type="ECO:0000259" key="8">
    <source>
        <dbReference type="SMART" id="SM00858"/>
    </source>
</evidence>
<dbReference type="GO" id="GO:0044780">
    <property type="term" value="P:bacterial-type flagellum assembly"/>
    <property type="evidence" value="ECO:0007669"/>
    <property type="project" value="InterPro"/>
</dbReference>
<dbReference type="InterPro" id="IPR017585">
    <property type="entry name" value="SAF_FlgA"/>
</dbReference>
<evidence type="ECO:0000256" key="3">
    <source>
        <dbReference type="ARBA" id="ARBA00014754"/>
    </source>
</evidence>
<sequence length="235" mass="25278">MRMRIIFLAVFLVFTGQPAISLAQTSAADIQRTAEHFLSDWSETMAANGYKTRFEVGSIDRRLALAACESAPSASFAGDPTNSTNPSLLIACSGERPWRMYVPARIEIHGPALVASRALARGERLTPQLVRTETVQINASRRGVITQAAQVSGMMVRRPVSAGTVLTPDLLEAPNAIERGDHVVITARSGSFSVSTRGKALASASVGEQVLVKNLRSERTVKARATRPGHVEIPM</sequence>
<keyword evidence="9" id="KW-0966">Cell projection</keyword>
<feature type="chain" id="PRO_5015370792" description="Flagella basal body P-ring formation protein FlgA" evidence="7">
    <location>
        <begin position="24"/>
        <end position="235"/>
    </location>
</feature>
<comment type="caution">
    <text evidence="9">The sequence shown here is derived from an EMBL/GenBank/DDBJ whole genome shotgun (WGS) entry which is preliminary data.</text>
</comment>
<evidence type="ECO:0000313" key="9">
    <source>
        <dbReference type="EMBL" id="PSF05614.1"/>
    </source>
</evidence>
<dbReference type="Gene3D" id="2.30.30.760">
    <property type="match status" value="1"/>
</dbReference>
<keyword evidence="5 7" id="KW-0574">Periplasm</keyword>
<name>A0A2T1K622_9GAMM</name>
<evidence type="ECO:0000256" key="5">
    <source>
        <dbReference type="ARBA" id="ARBA00022764"/>
    </source>
</evidence>
<gene>
    <name evidence="9" type="primary">flgA</name>
    <name evidence="9" type="ORF">C7H09_13185</name>
</gene>
<dbReference type="PANTHER" id="PTHR36307">
    <property type="entry name" value="FLAGELLA BASAL BODY P-RING FORMATION PROTEIN FLGA"/>
    <property type="match status" value="1"/>
</dbReference>
<dbReference type="NCBIfam" id="TIGR03170">
    <property type="entry name" value="flgA_cterm"/>
    <property type="match status" value="1"/>
</dbReference>
<comment type="subcellular location">
    <subcellularLocation>
        <location evidence="1 7">Periplasm</location>
    </subcellularLocation>
</comment>